<sequence>MKNSCVSSYLGEERISKLMFRFSVPCILSLLVSSFYNIVDQIFIGNSELSTLGNAATGVVFPIFIIAQAFAWAIGDGCAAFLSICQGKGDMEKAHRGIGTGISVALLVSLLAMAVLYPVKEPLLRIFGASSNTIAMATEYFDIVLATFPFFVISNTMLGIIRADGSPVFAMASMIIGAVVNIFLDWLFIFVFKWGMAGAAWATVLGQFVSFVLSAIYFFKPKTFKLHLKSFIPDFKVFKVPASLGISTFITQITVLVVTVVSNMMLARYGALSVYGADIPIAVFGIMSKVLVVVINIVVGIVLGSQPIISYNMGAGNYKRLKVLYKAILASAIVVGLATTVLFEAAPLAIVRIFGLPTNIPNPNAYWEFSALAFRSYFLFLTFSCIIKVNGIFFQAVGKPVAAVISSLVRDTICFIPLVLVLPHFMGIKGVLFAAPAADFGAMIVAFFLIINFVRNVGRWEKEQENFDREGQNTKLWNHPKEQMISGEKA</sequence>
<dbReference type="Proteomes" id="UP000823914">
    <property type="component" value="Unassembled WGS sequence"/>
</dbReference>
<dbReference type="GO" id="GO:0005886">
    <property type="term" value="C:plasma membrane"/>
    <property type="evidence" value="ECO:0007669"/>
    <property type="project" value="UniProtKB-SubCell"/>
</dbReference>
<dbReference type="PANTHER" id="PTHR43823:SF3">
    <property type="entry name" value="MULTIDRUG EXPORT PROTEIN MEPA"/>
    <property type="match status" value="1"/>
</dbReference>
<feature type="transmembrane region" description="Helical" evidence="10">
    <location>
        <begin position="20"/>
        <end position="39"/>
    </location>
</feature>
<evidence type="ECO:0000256" key="3">
    <source>
        <dbReference type="ARBA" id="ARBA00022106"/>
    </source>
</evidence>
<dbReference type="InterPro" id="IPR045070">
    <property type="entry name" value="MATE_MepA-like"/>
</dbReference>
<comment type="subcellular location">
    <subcellularLocation>
        <location evidence="1">Cell membrane</location>
        <topology evidence="1">Multi-pass membrane protein</topology>
    </subcellularLocation>
</comment>
<evidence type="ECO:0000256" key="5">
    <source>
        <dbReference type="ARBA" id="ARBA00022475"/>
    </source>
</evidence>
<dbReference type="InterPro" id="IPR002528">
    <property type="entry name" value="MATE_fam"/>
</dbReference>
<evidence type="ECO:0000256" key="1">
    <source>
        <dbReference type="ARBA" id="ARBA00004651"/>
    </source>
</evidence>
<dbReference type="PIRSF" id="PIRSF006603">
    <property type="entry name" value="DinF"/>
    <property type="match status" value="1"/>
</dbReference>
<dbReference type="AlphaFoldDB" id="A0A9E2L044"/>
<comment type="similarity">
    <text evidence="2">Belongs to the multi antimicrobial extrusion (MATE) (TC 2.A.66.1) family. MepA subfamily.</text>
</comment>
<dbReference type="Pfam" id="PF01554">
    <property type="entry name" value="MatE"/>
    <property type="match status" value="2"/>
</dbReference>
<evidence type="ECO:0000256" key="8">
    <source>
        <dbReference type="ARBA" id="ARBA00023136"/>
    </source>
</evidence>
<dbReference type="PANTHER" id="PTHR43823">
    <property type="entry name" value="SPORULATION PROTEIN YKVU"/>
    <property type="match status" value="1"/>
</dbReference>
<evidence type="ECO:0000313" key="12">
    <source>
        <dbReference type="Proteomes" id="UP000823914"/>
    </source>
</evidence>
<feature type="transmembrane region" description="Helical" evidence="10">
    <location>
        <begin position="168"/>
        <end position="192"/>
    </location>
</feature>
<accession>A0A9E2L044</accession>
<reference evidence="11" key="1">
    <citation type="journal article" date="2021" name="PeerJ">
        <title>Extensive microbial diversity within the chicken gut microbiome revealed by metagenomics and culture.</title>
        <authorList>
            <person name="Gilroy R."/>
            <person name="Ravi A."/>
            <person name="Getino M."/>
            <person name="Pursley I."/>
            <person name="Horton D.L."/>
            <person name="Alikhan N.F."/>
            <person name="Baker D."/>
            <person name="Gharbi K."/>
            <person name="Hall N."/>
            <person name="Watson M."/>
            <person name="Adriaenssens E.M."/>
            <person name="Foster-Nyarko E."/>
            <person name="Jarju S."/>
            <person name="Secka A."/>
            <person name="Antonio M."/>
            <person name="Oren A."/>
            <person name="Chaudhuri R.R."/>
            <person name="La Ragione R."/>
            <person name="Hildebrand F."/>
            <person name="Pallen M.J."/>
        </authorList>
    </citation>
    <scope>NUCLEOTIDE SEQUENCE</scope>
    <source>
        <strain evidence="11">Gambia15-2214</strain>
    </source>
</reference>
<evidence type="ECO:0000256" key="9">
    <source>
        <dbReference type="ARBA" id="ARBA00023251"/>
    </source>
</evidence>
<feature type="transmembrane region" description="Helical" evidence="10">
    <location>
        <begin position="240"/>
        <end position="261"/>
    </location>
</feature>
<feature type="transmembrane region" description="Helical" evidence="10">
    <location>
        <begin position="281"/>
        <end position="303"/>
    </location>
</feature>
<keyword evidence="9" id="KW-0046">Antibiotic resistance</keyword>
<name>A0A9E2L044_9SPIR</name>
<dbReference type="InterPro" id="IPR048279">
    <property type="entry name" value="MdtK-like"/>
</dbReference>
<feature type="transmembrane region" description="Helical" evidence="10">
    <location>
        <begin position="198"/>
        <end position="219"/>
    </location>
</feature>
<feature type="transmembrane region" description="Helical" evidence="10">
    <location>
        <begin position="97"/>
        <end position="120"/>
    </location>
</feature>
<dbReference type="GO" id="GO:0015297">
    <property type="term" value="F:antiporter activity"/>
    <property type="evidence" value="ECO:0007669"/>
    <property type="project" value="InterPro"/>
</dbReference>
<keyword evidence="8 10" id="KW-0472">Membrane</keyword>
<keyword evidence="7 10" id="KW-1133">Transmembrane helix</keyword>
<dbReference type="GO" id="GO:0042910">
    <property type="term" value="F:xenobiotic transmembrane transporter activity"/>
    <property type="evidence" value="ECO:0007669"/>
    <property type="project" value="InterPro"/>
</dbReference>
<feature type="transmembrane region" description="Helical" evidence="10">
    <location>
        <begin position="323"/>
        <end position="354"/>
    </location>
</feature>
<evidence type="ECO:0000256" key="6">
    <source>
        <dbReference type="ARBA" id="ARBA00022692"/>
    </source>
</evidence>
<evidence type="ECO:0000313" key="11">
    <source>
        <dbReference type="EMBL" id="MBU3849220.1"/>
    </source>
</evidence>
<organism evidence="11 12">
    <name type="scientific">Candidatus Treponema excrementipullorum</name>
    <dbReference type="NCBI Taxonomy" id="2838768"/>
    <lineage>
        <taxon>Bacteria</taxon>
        <taxon>Pseudomonadati</taxon>
        <taxon>Spirochaetota</taxon>
        <taxon>Spirochaetia</taxon>
        <taxon>Spirochaetales</taxon>
        <taxon>Treponemataceae</taxon>
        <taxon>Treponema</taxon>
    </lineage>
</organism>
<reference evidence="11" key="2">
    <citation type="submission" date="2021-04" db="EMBL/GenBank/DDBJ databases">
        <authorList>
            <person name="Gilroy R."/>
        </authorList>
    </citation>
    <scope>NUCLEOTIDE SEQUENCE</scope>
    <source>
        <strain evidence="11">Gambia15-2214</strain>
    </source>
</reference>
<protein>
    <recommendedName>
        <fullName evidence="3">Multidrug export protein MepA</fullName>
    </recommendedName>
</protein>
<dbReference type="InterPro" id="IPR051327">
    <property type="entry name" value="MATE_MepA_subfamily"/>
</dbReference>
<feature type="transmembrane region" description="Helical" evidence="10">
    <location>
        <begin position="140"/>
        <end position="161"/>
    </location>
</feature>
<feature type="transmembrane region" description="Helical" evidence="10">
    <location>
        <begin position="431"/>
        <end position="454"/>
    </location>
</feature>
<keyword evidence="5" id="KW-1003">Cell membrane</keyword>
<comment type="caution">
    <text evidence="11">The sequence shown here is derived from an EMBL/GenBank/DDBJ whole genome shotgun (WGS) entry which is preliminary data.</text>
</comment>
<dbReference type="EMBL" id="JAHLFV010000035">
    <property type="protein sequence ID" value="MBU3849220.1"/>
    <property type="molecule type" value="Genomic_DNA"/>
</dbReference>
<feature type="transmembrane region" description="Helical" evidence="10">
    <location>
        <begin position="401"/>
        <end position="425"/>
    </location>
</feature>
<feature type="transmembrane region" description="Helical" evidence="10">
    <location>
        <begin position="374"/>
        <end position="394"/>
    </location>
</feature>
<evidence type="ECO:0000256" key="4">
    <source>
        <dbReference type="ARBA" id="ARBA00022448"/>
    </source>
</evidence>
<evidence type="ECO:0000256" key="7">
    <source>
        <dbReference type="ARBA" id="ARBA00022989"/>
    </source>
</evidence>
<feature type="transmembrane region" description="Helical" evidence="10">
    <location>
        <begin position="59"/>
        <end position="85"/>
    </location>
</feature>
<evidence type="ECO:0000256" key="2">
    <source>
        <dbReference type="ARBA" id="ARBA00008417"/>
    </source>
</evidence>
<keyword evidence="6 10" id="KW-0812">Transmembrane</keyword>
<gene>
    <name evidence="11" type="ORF">IAA16_01490</name>
</gene>
<evidence type="ECO:0000256" key="10">
    <source>
        <dbReference type="SAM" id="Phobius"/>
    </source>
</evidence>
<dbReference type="GO" id="GO:0046677">
    <property type="term" value="P:response to antibiotic"/>
    <property type="evidence" value="ECO:0007669"/>
    <property type="project" value="UniProtKB-KW"/>
</dbReference>
<proteinExistence type="inferred from homology"/>
<keyword evidence="4" id="KW-0813">Transport</keyword>
<dbReference type="CDD" id="cd13143">
    <property type="entry name" value="MATE_MepA_like"/>
    <property type="match status" value="1"/>
</dbReference>